<keyword evidence="3" id="KW-0378">Hydrolase</keyword>
<dbReference type="RefSeq" id="XP_026733940.1">
    <property type="nucleotide sequence ID" value="XM_026878139.1"/>
</dbReference>
<name>A0A7E5W033_TRINI</name>
<dbReference type="FunCoup" id="A0A7E5W033">
    <property type="interactions" value="19"/>
</dbReference>
<dbReference type="Pfam" id="PF00089">
    <property type="entry name" value="Trypsin"/>
    <property type="match status" value="1"/>
</dbReference>
<dbReference type="GO" id="GO:0004252">
    <property type="term" value="F:serine-type endopeptidase activity"/>
    <property type="evidence" value="ECO:0007669"/>
    <property type="project" value="InterPro"/>
</dbReference>
<dbReference type="Gene3D" id="2.40.10.10">
    <property type="entry name" value="Trypsin-like serine proteases"/>
    <property type="match status" value="1"/>
</dbReference>
<organism evidence="5 6">
    <name type="scientific">Trichoplusia ni</name>
    <name type="common">Cabbage looper</name>
    <dbReference type="NCBI Taxonomy" id="7111"/>
    <lineage>
        <taxon>Eukaryota</taxon>
        <taxon>Metazoa</taxon>
        <taxon>Ecdysozoa</taxon>
        <taxon>Arthropoda</taxon>
        <taxon>Hexapoda</taxon>
        <taxon>Insecta</taxon>
        <taxon>Pterygota</taxon>
        <taxon>Neoptera</taxon>
        <taxon>Endopterygota</taxon>
        <taxon>Lepidoptera</taxon>
        <taxon>Glossata</taxon>
        <taxon>Ditrysia</taxon>
        <taxon>Noctuoidea</taxon>
        <taxon>Noctuidae</taxon>
        <taxon>Plusiinae</taxon>
        <taxon>Trichoplusia</taxon>
    </lineage>
</organism>
<reference evidence="6" key="1">
    <citation type="submission" date="2025-08" db="UniProtKB">
        <authorList>
            <consortium name="RefSeq"/>
        </authorList>
    </citation>
    <scope>IDENTIFICATION</scope>
</reference>
<dbReference type="InterPro" id="IPR051487">
    <property type="entry name" value="Ser/Thr_Proteases_Immune/Dev"/>
</dbReference>
<dbReference type="PROSITE" id="PS00134">
    <property type="entry name" value="TRYPSIN_HIS"/>
    <property type="match status" value="1"/>
</dbReference>
<keyword evidence="3" id="KW-0645">Protease</keyword>
<dbReference type="Proteomes" id="UP000322000">
    <property type="component" value="Chromosome 10"/>
</dbReference>
<evidence type="ECO:0000256" key="3">
    <source>
        <dbReference type="RuleBase" id="RU363034"/>
    </source>
</evidence>
<evidence type="ECO:0000313" key="6">
    <source>
        <dbReference type="RefSeq" id="XP_026733940.1"/>
    </source>
</evidence>
<dbReference type="KEGG" id="tnl:113498200"/>
<proteinExistence type="inferred from homology"/>
<evidence type="ECO:0000313" key="5">
    <source>
        <dbReference type="Proteomes" id="UP000322000"/>
    </source>
</evidence>
<evidence type="ECO:0000256" key="2">
    <source>
        <dbReference type="ARBA" id="ARBA00024195"/>
    </source>
</evidence>
<dbReference type="PRINTS" id="PR00722">
    <property type="entry name" value="CHYMOTRYPSIN"/>
</dbReference>
<dbReference type="GO" id="GO:0006508">
    <property type="term" value="P:proteolysis"/>
    <property type="evidence" value="ECO:0007669"/>
    <property type="project" value="UniProtKB-KW"/>
</dbReference>
<dbReference type="SMART" id="SM00020">
    <property type="entry name" value="Tryp_SPc"/>
    <property type="match status" value="1"/>
</dbReference>
<dbReference type="SUPFAM" id="SSF50494">
    <property type="entry name" value="Trypsin-like serine proteases"/>
    <property type="match status" value="1"/>
</dbReference>
<dbReference type="InParanoid" id="A0A7E5W033"/>
<dbReference type="InterPro" id="IPR033116">
    <property type="entry name" value="TRYPSIN_SER"/>
</dbReference>
<dbReference type="PROSITE" id="PS50240">
    <property type="entry name" value="TRYPSIN_DOM"/>
    <property type="match status" value="1"/>
</dbReference>
<dbReference type="PROSITE" id="PS00135">
    <property type="entry name" value="TRYPSIN_SER"/>
    <property type="match status" value="1"/>
</dbReference>
<protein>
    <submittedName>
        <fullName evidence="6">Transmembrane protease serine 9-like</fullName>
    </submittedName>
</protein>
<keyword evidence="3" id="KW-0720">Serine protease</keyword>
<accession>A0A7E5W033</accession>
<dbReference type="InterPro" id="IPR043504">
    <property type="entry name" value="Peptidase_S1_PA_chymotrypsin"/>
</dbReference>
<dbReference type="PANTHER" id="PTHR24256">
    <property type="entry name" value="TRYPTASE-RELATED"/>
    <property type="match status" value="1"/>
</dbReference>
<dbReference type="InterPro" id="IPR009003">
    <property type="entry name" value="Peptidase_S1_PA"/>
</dbReference>
<dbReference type="AlphaFoldDB" id="A0A7E5W033"/>
<dbReference type="GeneID" id="113498200"/>
<feature type="domain" description="Peptidase S1" evidence="4">
    <location>
        <begin position="1"/>
        <end position="231"/>
    </location>
</feature>
<dbReference type="InterPro" id="IPR001254">
    <property type="entry name" value="Trypsin_dom"/>
</dbReference>
<dbReference type="InterPro" id="IPR018114">
    <property type="entry name" value="TRYPSIN_HIS"/>
</dbReference>
<keyword evidence="5" id="KW-1185">Reference proteome</keyword>
<comment type="similarity">
    <text evidence="2">Belongs to the peptidase S1 family. CLIP subfamily.</text>
</comment>
<dbReference type="OrthoDB" id="10061449at2759"/>
<evidence type="ECO:0000256" key="1">
    <source>
        <dbReference type="ARBA" id="ARBA00023157"/>
    </source>
</evidence>
<sequence>MEIHKIDFETFCGGCIIAASRVLTAAHCFVDDDPYQRVSIGRPELVIRPLQNVLAVAASVKSEYFKHETDSISQWRTLRHFIYPENFDFPHNDLGILYLAEPFIFNQFVQPIRLATQDKDYSGFCLISGYGQMSETEDSPYLLKATIRLLPVSWCSELHHKDMSDVICTSLVEADIGSGDSGGPLVCQGTGDPMEKDNGILVGIACATYGDIHSVFTRVSRYYKYIEENRSVKCSR</sequence>
<gene>
    <name evidence="6" type="primary">LOC113498200</name>
</gene>
<keyword evidence="1" id="KW-1015">Disulfide bond</keyword>
<evidence type="ECO:0000259" key="4">
    <source>
        <dbReference type="PROSITE" id="PS50240"/>
    </source>
</evidence>
<dbReference type="InterPro" id="IPR001314">
    <property type="entry name" value="Peptidase_S1A"/>
</dbReference>